<comment type="caution">
    <text evidence="5">The sequence shown here is derived from an EMBL/GenBank/DDBJ whole genome shotgun (WGS) entry which is preliminary data.</text>
</comment>
<dbReference type="Pfam" id="PF00795">
    <property type="entry name" value="CN_hydrolase"/>
    <property type="match status" value="1"/>
</dbReference>
<reference evidence="5 6" key="1">
    <citation type="submission" date="2022-11" db="EMBL/GenBank/DDBJ databases">
        <title>Study of microbial diversity in lake waters.</title>
        <authorList>
            <person name="Zhang J."/>
        </authorList>
    </citation>
    <scope>NUCLEOTIDE SEQUENCE [LARGE SCALE GENOMIC DNA]</scope>
    <source>
        <strain evidence="5 6">DT12</strain>
    </source>
</reference>
<evidence type="ECO:0000259" key="4">
    <source>
        <dbReference type="PROSITE" id="PS50263"/>
    </source>
</evidence>
<dbReference type="Proteomes" id="UP001208017">
    <property type="component" value="Unassembled WGS sequence"/>
</dbReference>
<dbReference type="Gene3D" id="3.60.110.10">
    <property type="entry name" value="Carbon-nitrogen hydrolase"/>
    <property type="match status" value="1"/>
</dbReference>
<dbReference type="InterPro" id="IPR044149">
    <property type="entry name" value="Nitrilases_CHs"/>
</dbReference>
<name>A0ABT3X4I9_9BACL</name>
<dbReference type="PROSITE" id="PS50263">
    <property type="entry name" value="CN_HYDROLASE"/>
    <property type="match status" value="1"/>
</dbReference>
<dbReference type="PANTHER" id="PTHR46044">
    <property type="entry name" value="NITRILASE"/>
    <property type="match status" value="1"/>
</dbReference>
<keyword evidence="2 5" id="KW-0378">Hydrolase</keyword>
<proteinExistence type="inferred from homology"/>
<accession>A0ABT3X4I9</accession>
<dbReference type="GO" id="GO:0016787">
    <property type="term" value="F:hydrolase activity"/>
    <property type="evidence" value="ECO:0007669"/>
    <property type="project" value="UniProtKB-KW"/>
</dbReference>
<keyword evidence="6" id="KW-1185">Reference proteome</keyword>
<dbReference type="SUPFAM" id="SSF56317">
    <property type="entry name" value="Carbon-nitrogen hydrolase"/>
    <property type="match status" value="1"/>
</dbReference>
<organism evidence="5 6">
    <name type="scientific">Tumebacillus lacus</name>
    <dbReference type="NCBI Taxonomy" id="2995335"/>
    <lineage>
        <taxon>Bacteria</taxon>
        <taxon>Bacillati</taxon>
        <taxon>Bacillota</taxon>
        <taxon>Bacilli</taxon>
        <taxon>Bacillales</taxon>
        <taxon>Alicyclobacillaceae</taxon>
        <taxon>Tumebacillus</taxon>
    </lineage>
</organism>
<evidence type="ECO:0000256" key="2">
    <source>
        <dbReference type="ARBA" id="ARBA00022801"/>
    </source>
</evidence>
<dbReference type="InterPro" id="IPR003010">
    <property type="entry name" value="C-N_Hydrolase"/>
</dbReference>
<dbReference type="PANTHER" id="PTHR46044:SF14">
    <property type="entry name" value="ARYLACETONITRILASE"/>
    <property type="match status" value="1"/>
</dbReference>
<gene>
    <name evidence="5" type="ORF">OS242_17885</name>
</gene>
<evidence type="ECO:0000313" key="6">
    <source>
        <dbReference type="Proteomes" id="UP001208017"/>
    </source>
</evidence>
<protein>
    <submittedName>
        <fullName evidence="5">Carbon-nitrogen hydrolase family protein</fullName>
    </submittedName>
</protein>
<comment type="similarity">
    <text evidence="1">Belongs to the carbon-nitrogen hydrolase superfamily. Nitrilase family.</text>
</comment>
<evidence type="ECO:0000256" key="3">
    <source>
        <dbReference type="PROSITE-ProRule" id="PRU10139"/>
    </source>
</evidence>
<evidence type="ECO:0000313" key="5">
    <source>
        <dbReference type="EMBL" id="MCX7571818.1"/>
    </source>
</evidence>
<feature type="domain" description="CN hydrolase" evidence="4">
    <location>
        <begin position="6"/>
        <end position="278"/>
    </location>
</feature>
<feature type="active site" description="Proton acceptor" evidence="3">
    <location>
        <position position="46"/>
    </location>
</feature>
<dbReference type="InterPro" id="IPR036526">
    <property type="entry name" value="C-N_Hydrolase_sf"/>
</dbReference>
<dbReference type="InterPro" id="IPR000132">
    <property type="entry name" value="Nitrilase/CN_hydratase_CS"/>
</dbReference>
<dbReference type="RefSeq" id="WP_267153068.1">
    <property type="nucleotide sequence ID" value="NZ_JAPMLT010000013.1"/>
</dbReference>
<dbReference type="EMBL" id="JAPMLT010000013">
    <property type="protein sequence ID" value="MCX7571818.1"/>
    <property type="molecule type" value="Genomic_DNA"/>
</dbReference>
<evidence type="ECO:0000256" key="1">
    <source>
        <dbReference type="ARBA" id="ARBA00008129"/>
    </source>
</evidence>
<dbReference type="CDD" id="cd07564">
    <property type="entry name" value="nitrilases_CHs"/>
    <property type="match status" value="1"/>
</dbReference>
<sequence>MATAPYRIAIVTAPPVYLDLQASLEKACELIADAAKNGAKVVYFGESWLPGYPFWVWLRAVPDSMPLTARLVENSLTIKSRETQKLCRAARDNNIHVVMGINEKDGGTLYNSLLFIDDKGRIPLVRRKIKPTGAERMVWGQGDGACLTVVKTDNVGVLGGHLCWEHTMPGLDGAFCAQGEQVHFAAWPSFCLELDFSLGLQANAAMAQSYAIRTQSFVVNAATVITQEVVDIVNVTERDHQLFHTGGGYAQVFAPNGIPLMQVPDEHEAGIFYQDINLQLISFAKMICDTAGHYSRPDLINITVNKATQRPVDFVDEDLTPDAHKHVAVGSFEQEAAAAKE</sequence>
<dbReference type="PROSITE" id="PS00920">
    <property type="entry name" value="NITRIL_CHT_1"/>
    <property type="match status" value="1"/>
</dbReference>